<evidence type="ECO:0008006" key="3">
    <source>
        <dbReference type="Google" id="ProtNLM"/>
    </source>
</evidence>
<evidence type="ECO:0000313" key="2">
    <source>
        <dbReference type="Proteomes" id="UP000027180"/>
    </source>
</evidence>
<dbReference type="OrthoDB" id="5422822at2"/>
<dbReference type="AlphaFoldDB" id="A0A060ICD6"/>
<geneLocation type="plasmid" evidence="1 2">
    <name>pRetIE4771e</name>
</geneLocation>
<accession>A0A060ICD6</accession>
<reference evidence="1 2" key="1">
    <citation type="submission" date="2013-12" db="EMBL/GenBank/DDBJ databases">
        <title>Complete genome sequence of Rhizobium etli bv. mimosae IE4771.</title>
        <authorList>
            <person name="Bustos P."/>
            <person name="Santamaria R.I."/>
            <person name="Lozano L."/>
            <person name="Ormeno-Orrillo E."/>
            <person name="Rogel M.A."/>
            <person name="Romero D."/>
            <person name="Cevallos M.A."/>
            <person name="Martinez-Romero E."/>
            <person name="Gonzalez V."/>
        </authorList>
    </citation>
    <scope>NUCLEOTIDE SEQUENCE [LARGE SCALE GENOMIC DNA]</scope>
    <source>
        <strain evidence="1 2">IE4771</strain>
        <plasmid evidence="2">Plasmid pRetIE4771e</plasmid>
    </source>
</reference>
<dbReference type="RefSeq" id="WP_040142615.1">
    <property type="nucleotide sequence ID" value="NZ_CP006991.1"/>
</dbReference>
<dbReference type="EMBL" id="CP006991">
    <property type="protein sequence ID" value="AIC31314.1"/>
    <property type="molecule type" value="Genomic_DNA"/>
</dbReference>
<sequence>MRAVKRGSKAAPTVLAQRGKDKLTELERARDYMAMVLPPDTERIPFKFRAYKKEEVKRRLEELFHGKCAYCESFYAGQAPVDVEHYRPKGSVEGEASHGGYWWLGMEWTNLLPSCIDCNRRRKQKTPTRVGDVAVLHKTMSTGKKDCFPIAGTRAANEAANLTLEDPLLLDPTRDDPEQHLHYWIKDGHGSGLILPKALGAQGQDLAAVDADVAALGAKATALGLSVKGAVSVQVYGLNRLRMVQERTALLNRLRFFEYLVVEIGTVLQRLSKDHLEGIEEVKDATKRLAHLQSRLLDEMVALASPKAPFSAFAVAYIRDFKQRLQLN</sequence>
<dbReference type="CDD" id="cd00085">
    <property type="entry name" value="HNHc"/>
    <property type="match status" value="1"/>
</dbReference>
<keyword evidence="1" id="KW-0614">Plasmid</keyword>
<dbReference type="Gene3D" id="1.10.30.50">
    <property type="match status" value="1"/>
</dbReference>
<gene>
    <name evidence="1" type="ORF">IE4771_PE00088</name>
</gene>
<organism evidence="1 2">
    <name type="scientific">Rhizobium etli bv. mimosae str. IE4771</name>
    <dbReference type="NCBI Taxonomy" id="1432050"/>
    <lineage>
        <taxon>Bacteria</taxon>
        <taxon>Pseudomonadati</taxon>
        <taxon>Pseudomonadota</taxon>
        <taxon>Alphaproteobacteria</taxon>
        <taxon>Hyphomicrobiales</taxon>
        <taxon>Rhizobiaceae</taxon>
        <taxon>Rhizobium/Agrobacterium group</taxon>
        <taxon>Rhizobium</taxon>
    </lineage>
</organism>
<proteinExistence type="predicted"/>
<protein>
    <recommendedName>
        <fullName evidence="3">HNH endonuclease protein</fullName>
    </recommendedName>
</protein>
<evidence type="ECO:0000313" key="1">
    <source>
        <dbReference type="EMBL" id="AIC31314.1"/>
    </source>
</evidence>
<dbReference type="InterPro" id="IPR003615">
    <property type="entry name" value="HNH_nuc"/>
</dbReference>
<dbReference type="Proteomes" id="UP000027180">
    <property type="component" value="Plasmid pRetIE4771e"/>
</dbReference>
<name>A0A060ICD6_RHIET</name>
<dbReference type="KEGG" id="rei:IE4771_PE00088"/>
<dbReference type="HOGENOM" id="CLU_071576_0_0_5"/>